<keyword evidence="1" id="KW-0472">Membrane</keyword>
<organism evidence="2">
    <name type="scientific">Rhizophora mucronata</name>
    <name type="common">Asiatic mangrove</name>
    <dbReference type="NCBI Taxonomy" id="61149"/>
    <lineage>
        <taxon>Eukaryota</taxon>
        <taxon>Viridiplantae</taxon>
        <taxon>Streptophyta</taxon>
        <taxon>Embryophyta</taxon>
        <taxon>Tracheophyta</taxon>
        <taxon>Spermatophyta</taxon>
        <taxon>Magnoliopsida</taxon>
        <taxon>eudicotyledons</taxon>
        <taxon>Gunneridae</taxon>
        <taxon>Pentapetalae</taxon>
        <taxon>rosids</taxon>
        <taxon>fabids</taxon>
        <taxon>Malpighiales</taxon>
        <taxon>Rhizophoraceae</taxon>
        <taxon>Rhizophora</taxon>
    </lineage>
</organism>
<evidence type="ECO:0000313" key="2">
    <source>
        <dbReference type="EMBL" id="MBX25580.1"/>
    </source>
</evidence>
<proteinExistence type="predicted"/>
<protein>
    <submittedName>
        <fullName evidence="2">Uncharacterized protein MANES_04G135600</fullName>
    </submittedName>
</protein>
<keyword evidence="1" id="KW-0812">Transmembrane</keyword>
<evidence type="ECO:0000256" key="1">
    <source>
        <dbReference type="SAM" id="Phobius"/>
    </source>
</evidence>
<reference evidence="2" key="1">
    <citation type="submission" date="2018-02" db="EMBL/GenBank/DDBJ databases">
        <title>Rhizophora mucronata_Transcriptome.</title>
        <authorList>
            <person name="Meera S.P."/>
            <person name="Sreeshan A."/>
            <person name="Augustine A."/>
        </authorList>
    </citation>
    <scope>NUCLEOTIDE SEQUENCE</scope>
    <source>
        <tissue evidence="2">Leaf</tissue>
    </source>
</reference>
<sequence length="39" mass="4418">MLGTDHDNSTIADPKYLFVLLLLSIAHYLEYFATPLSFS</sequence>
<dbReference type="AlphaFoldDB" id="A0A2P2M5U6"/>
<dbReference type="EMBL" id="GGEC01045096">
    <property type="protein sequence ID" value="MBX25580.1"/>
    <property type="molecule type" value="Transcribed_RNA"/>
</dbReference>
<name>A0A2P2M5U6_RHIMU</name>
<accession>A0A2P2M5U6</accession>
<keyword evidence="1" id="KW-1133">Transmembrane helix</keyword>
<feature type="transmembrane region" description="Helical" evidence="1">
    <location>
        <begin position="16"/>
        <end position="33"/>
    </location>
</feature>